<evidence type="ECO:0000313" key="8">
    <source>
        <dbReference type="EMBL" id="TFU03812.1"/>
    </source>
</evidence>
<protein>
    <recommendedName>
        <fullName evidence="7">ABC3 transporter permease C-terminal domain-containing protein</fullName>
    </recommendedName>
</protein>
<dbReference type="Proteomes" id="UP000297737">
    <property type="component" value="Unassembled WGS sequence"/>
</dbReference>
<dbReference type="Pfam" id="PF02687">
    <property type="entry name" value="FtsX"/>
    <property type="match status" value="1"/>
</dbReference>
<reference evidence="8 9" key="1">
    <citation type="submission" date="2019-02" db="EMBL/GenBank/DDBJ databases">
        <title>Polymorphobacter sp. isolated from the lake at the Tibet of China.</title>
        <authorList>
            <person name="Li A."/>
        </authorList>
    </citation>
    <scope>NUCLEOTIDE SEQUENCE [LARGE SCALE GENOMIC DNA]</scope>
    <source>
        <strain evidence="8 9">DJ1R-1</strain>
    </source>
</reference>
<sequence length="379" mass="40164">MTRAQVQSRWQKWREDFDVAALVFGAVLRFDGRSLWFSIAACAIAATVATFQFAVFTSFLAAGAAGPRFIAADAWIVERGIECFDFPTPIAEGYRGALLAELPGARIDRIVIGYAGWLSPTGGRGNVALIGVDDSGLTPREFRADRSDLGRLDLKAGQTGASIGGVSVELAGVTRALATFLGAPYAVMDYEAAHGILGYPTDNAAMLAVHFPDGVPPDLNERLARIEERFPELGARTGAQFEASSSAYWQNKTGAGAAILLAAALASLLMGLLLVNSVGRFVQRRQSDIISMLGHGASPAQIRAVLLAMAGFLVAASLGVALLLVPLFVQVAHPLLPWVHFSFADLVFVIVVSALCLMASVIAASRELGRFPADAIFRS</sequence>
<comment type="caution">
    <text evidence="8">The sequence shown here is derived from an EMBL/GenBank/DDBJ whole genome shotgun (WGS) entry which is preliminary data.</text>
</comment>
<feature type="transmembrane region" description="Helical" evidence="6">
    <location>
        <begin position="304"/>
        <end position="329"/>
    </location>
</feature>
<evidence type="ECO:0000256" key="2">
    <source>
        <dbReference type="ARBA" id="ARBA00022475"/>
    </source>
</evidence>
<evidence type="ECO:0000256" key="5">
    <source>
        <dbReference type="ARBA" id="ARBA00023136"/>
    </source>
</evidence>
<evidence type="ECO:0000256" key="1">
    <source>
        <dbReference type="ARBA" id="ARBA00004651"/>
    </source>
</evidence>
<evidence type="ECO:0000256" key="3">
    <source>
        <dbReference type="ARBA" id="ARBA00022692"/>
    </source>
</evidence>
<evidence type="ECO:0000259" key="7">
    <source>
        <dbReference type="Pfam" id="PF02687"/>
    </source>
</evidence>
<evidence type="ECO:0000313" key="9">
    <source>
        <dbReference type="Proteomes" id="UP000297737"/>
    </source>
</evidence>
<dbReference type="AlphaFoldDB" id="A0A4Y9EP34"/>
<feature type="domain" description="ABC3 transporter permease C-terminal" evidence="7">
    <location>
        <begin position="261"/>
        <end position="370"/>
    </location>
</feature>
<evidence type="ECO:0000256" key="4">
    <source>
        <dbReference type="ARBA" id="ARBA00022989"/>
    </source>
</evidence>
<dbReference type="GO" id="GO:0005886">
    <property type="term" value="C:plasma membrane"/>
    <property type="evidence" value="ECO:0007669"/>
    <property type="project" value="UniProtKB-SubCell"/>
</dbReference>
<dbReference type="RefSeq" id="WP_166430612.1">
    <property type="nucleotide sequence ID" value="NZ_SIHO01000002.1"/>
</dbReference>
<name>A0A4Y9EP34_9SPHN</name>
<keyword evidence="5 6" id="KW-0472">Membrane</keyword>
<evidence type="ECO:0000256" key="6">
    <source>
        <dbReference type="SAM" id="Phobius"/>
    </source>
</evidence>
<comment type="subcellular location">
    <subcellularLocation>
        <location evidence="1">Cell membrane</location>
        <topology evidence="1">Multi-pass membrane protein</topology>
    </subcellularLocation>
</comment>
<keyword evidence="4 6" id="KW-1133">Transmembrane helix</keyword>
<keyword evidence="3 6" id="KW-0812">Transmembrane</keyword>
<accession>A0A4Y9EP34</accession>
<keyword evidence="9" id="KW-1185">Reference proteome</keyword>
<gene>
    <name evidence="8" type="ORF">EUV02_11795</name>
</gene>
<feature type="transmembrane region" description="Helical" evidence="6">
    <location>
        <begin position="341"/>
        <end position="364"/>
    </location>
</feature>
<proteinExistence type="predicted"/>
<feature type="transmembrane region" description="Helical" evidence="6">
    <location>
        <begin position="35"/>
        <end position="61"/>
    </location>
</feature>
<dbReference type="InterPro" id="IPR003838">
    <property type="entry name" value="ABC3_permease_C"/>
</dbReference>
<organism evidence="8 9">
    <name type="scientific">Glacieibacterium arshaanense</name>
    <dbReference type="NCBI Taxonomy" id="2511025"/>
    <lineage>
        <taxon>Bacteria</taxon>
        <taxon>Pseudomonadati</taxon>
        <taxon>Pseudomonadota</taxon>
        <taxon>Alphaproteobacteria</taxon>
        <taxon>Sphingomonadales</taxon>
        <taxon>Sphingosinicellaceae</taxon>
        <taxon>Glacieibacterium</taxon>
    </lineage>
</organism>
<feature type="transmembrane region" description="Helical" evidence="6">
    <location>
        <begin position="254"/>
        <end position="275"/>
    </location>
</feature>
<keyword evidence="2" id="KW-1003">Cell membrane</keyword>
<dbReference type="EMBL" id="SIHO01000002">
    <property type="protein sequence ID" value="TFU03812.1"/>
    <property type="molecule type" value="Genomic_DNA"/>
</dbReference>